<comment type="function">
    <text evidence="7">Catalyzes the N-acylation of UDP-3-O-acylglucosamine using 3-hydroxyacyl-ACP as the acyl donor. Is involved in the biosynthesis of lipid A, a phosphorylated glycolipid that anchors the lipopolysaccharide to the outer membrane of the cell.</text>
</comment>
<evidence type="ECO:0000313" key="9">
    <source>
        <dbReference type="EMBL" id="SBV95626.1"/>
    </source>
</evidence>
<dbReference type="GO" id="GO:0103118">
    <property type="term" value="F:UDP-3-O-[(3R)-3-hydroxyacyl]-glucosamine N-acyltransferase activity"/>
    <property type="evidence" value="ECO:0007669"/>
    <property type="project" value="UniProtKB-EC"/>
</dbReference>
<evidence type="ECO:0000259" key="8">
    <source>
        <dbReference type="Pfam" id="PF04613"/>
    </source>
</evidence>
<comment type="similarity">
    <text evidence="7">Belongs to the transferase hexapeptide repeat family. LpxD subfamily.</text>
</comment>
<evidence type="ECO:0000256" key="7">
    <source>
        <dbReference type="HAMAP-Rule" id="MF_00523"/>
    </source>
</evidence>
<dbReference type="PANTHER" id="PTHR43378:SF2">
    <property type="entry name" value="UDP-3-O-ACYLGLUCOSAMINE N-ACYLTRANSFERASE 1, MITOCHONDRIAL-RELATED"/>
    <property type="match status" value="1"/>
</dbReference>
<comment type="catalytic activity">
    <reaction evidence="7">
        <text>a UDP-3-O-[(3R)-3-hydroxyacyl]-alpha-D-glucosamine + a (3R)-hydroxyacyl-[ACP] = a UDP-2-N,3-O-bis[(3R)-3-hydroxyacyl]-alpha-D-glucosamine + holo-[ACP] + H(+)</text>
        <dbReference type="Rhea" id="RHEA:53836"/>
        <dbReference type="Rhea" id="RHEA-COMP:9685"/>
        <dbReference type="Rhea" id="RHEA-COMP:9945"/>
        <dbReference type="ChEBI" id="CHEBI:15378"/>
        <dbReference type="ChEBI" id="CHEBI:64479"/>
        <dbReference type="ChEBI" id="CHEBI:78827"/>
        <dbReference type="ChEBI" id="CHEBI:137740"/>
        <dbReference type="ChEBI" id="CHEBI:137748"/>
        <dbReference type="EC" id="2.3.1.191"/>
    </reaction>
</comment>
<keyword evidence="5 7" id="KW-0443">Lipid metabolism</keyword>
<gene>
    <name evidence="7 9" type="primary">lpxD</name>
    <name evidence="9" type="ORF">KL86APRO_10657</name>
</gene>
<reference evidence="9" key="1">
    <citation type="submission" date="2016-04" db="EMBL/GenBank/DDBJ databases">
        <authorList>
            <person name="Evans L.H."/>
            <person name="Alamgir A."/>
            <person name="Owens N."/>
            <person name="Weber N.D."/>
            <person name="Virtaneva K."/>
            <person name="Barbian K."/>
            <person name="Babar A."/>
            <person name="Rosenke K."/>
        </authorList>
    </citation>
    <scope>NUCLEOTIDE SEQUENCE</scope>
    <source>
        <strain evidence="9">86</strain>
    </source>
</reference>
<dbReference type="Pfam" id="PF00132">
    <property type="entry name" value="Hexapep"/>
    <property type="match status" value="2"/>
</dbReference>
<feature type="active site" description="Proton acceptor" evidence="7">
    <location>
        <position position="251"/>
    </location>
</feature>
<dbReference type="PANTHER" id="PTHR43378">
    <property type="entry name" value="UDP-3-O-ACYLGLUCOSAMINE N-ACYLTRANSFERASE"/>
    <property type="match status" value="1"/>
</dbReference>
<keyword evidence="3 7" id="KW-0808">Transferase</keyword>
<accession>A0A212J876</accession>
<sequence>MTDSRFYRREGPFSLARLAELSGAELSDAAMAERSITDVAPLYRAGAEDISFLDNRKYVQAFEASAAGACVVHPELADRAPAGMGLLVTPEPYRAYALIAHAFYPQTHAETGISPQATIDPSAKIGRDVRIEAGAVICARAEVGDRCHICAGAVLRDGVTIGDDCYVGSNAVLSYAIVGNKVWIHAGAAIGQDGFGFAMGPKGHLKVPQLGRVIIHDDVEIGANTTIDRGAGPDTVIGEGCRIDNLVQIGHNVELGRGCVLVAQVGVSGSTRFADFVVAGGQAGITGHLKIGPGARIGAQSGVMRDVPAGQTVIGSPAVPAKEHWRQIGMLERLAKKHGA</sequence>
<dbReference type="InterPro" id="IPR011004">
    <property type="entry name" value="Trimer_LpxA-like_sf"/>
</dbReference>
<keyword evidence="1 7" id="KW-0444">Lipid biosynthesis</keyword>
<dbReference type="AlphaFoldDB" id="A0A212J876"/>
<dbReference type="Gene3D" id="3.40.1390.10">
    <property type="entry name" value="MurE/MurF, N-terminal domain"/>
    <property type="match status" value="1"/>
</dbReference>
<dbReference type="HAMAP" id="MF_00523">
    <property type="entry name" value="LpxD"/>
    <property type="match status" value="1"/>
</dbReference>
<evidence type="ECO:0000256" key="3">
    <source>
        <dbReference type="ARBA" id="ARBA00022679"/>
    </source>
</evidence>
<dbReference type="GO" id="GO:0009245">
    <property type="term" value="P:lipid A biosynthetic process"/>
    <property type="evidence" value="ECO:0007669"/>
    <property type="project" value="UniProtKB-UniRule"/>
</dbReference>
<dbReference type="GO" id="GO:0016020">
    <property type="term" value="C:membrane"/>
    <property type="evidence" value="ECO:0007669"/>
    <property type="project" value="GOC"/>
</dbReference>
<dbReference type="SUPFAM" id="SSF51161">
    <property type="entry name" value="Trimeric LpxA-like enzymes"/>
    <property type="match status" value="1"/>
</dbReference>
<dbReference type="EC" id="2.3.1.191" evidence="7"/>
<dbReference type="Gene3D" id="2.160.10.10">
    <property type="entry name" value="Hexapeptide repeat proteins"/>
    <property type="match status" value="1"/>
</dbReference>
<feature type="domain" description="UDP-3-O-[3-hydroxymyristoyl] glucosamine N-acyltransferase non-repeat region" evidence="8">
    <location>
        <begin position="34"/>
        <end position="101"/>
    </location>
</feature>
<dbReference type="Pfam" id="PF04613">
    <property type="entry name" value="LpxD"/>
    <property type="match status" value="1"/>
</dbReference>
<dbReference type="EMBL" id="FLUO01000001">
    <property type="protein sequence ID" value="SBV95626.1"/>
    <property type="molecule type" value="Genomic_DNA"/>
</dbReference>
<dbReference type="NCBIfam" id="TIGR01853">
    <property type="entry name" value="lipid_A_lpxD"/>
    <property type="match status" value="1"/>
</dbReference>
<keyword evidence="6 7" id="KW-0012">Acyltransferase</keyword>
<dbReference type="CDD" id="cd03352">
    <property type="entry name" value="LbH_LpxD"/>
    <property type="match status" value="1"/>
</dbReference>
<name>A0A212J876_9PROT</name>
<dbReference type="InterPro" id="IPR020573">
    <property type="entry name" value="UDP_GlcNAc_AcTrfase_non-rep"/>
</dbReference>
<protein>
    <recommendedName>
        <fullName evidence="7">UDP-3-O-acylglucosamine N-acyltransferase</fullName>
        <ecNumber evidence="7">2.3.1.191</ecNumber>
    </recommendedName>
</protein>
<comment type="pathway">
    <text evidence="7">Bacterial outer membrane biogenesis; LPS lipid A biosynthesis.</text>
</comment>
<evidence type="ECO:0000256" key="5">
    <source>
        <dbReference type="ARBA" id="ARBA00023098"/>
    </source>
</evidence>
<organism evidence="9">
    <name type="scientific">uncultured Alphaproteobacteria bacterium</name>
    <dbReference type="NCBI Taxonomy" id="91750"/>
    <lineage>
        <taxon>Bacteria</taxon>
        <taxon>Pseudomonadati</taxon>
        <taxon>Pseudomonadota</taxon>
        <taxon>Alphaproteobacteria</taxon>
        <taxon>environmental samples</taxon>
    </lineage>
</organism>
<dbReference type="GO" id="GO:0016410">
    <property type="term" value="F:N-acyltransferase activity"/>
    <property type="evidence" value="ECO:0007669"/>
    <property type="project" value="InterPro"/>
</dbReference>
<dbReference type="InterPro" id="IPR007691">
    <property type="entry name" value="LpxD"/>
</dbReference>
<dbReference type="UniPathway" id="UPA00973"/>
<evidence type="ECO:0000256" key="1">
    <source>
        <dbReference type="ARBA" id="ARBA00022516"/>
    </source>
</evidence>
<dbReference type="InterPro" id="IPR001451">
    <property type="entry name" value="Hexapep"/>
</dbReference>
<comment type="subunit">
    <text evidence="7">Homotrimer.</text>
</comment>
<evidence type="ECO:0000256" key="2">
    <source>
        <dbReference type="ARBA" id="ARBA00022556"/>
    </source>
</evidence>
<dbReference type="NCBIfam" id="NF002060">
    <property type="entry name" value="PRK00892.1"/>
    <property type="match status" value="1"/>
</dbReference>
<proteinExistence type="inferred from homology"/>
<evidence type="ECO:0000256" key="6">
    <source>
        <dbReference type="ARBA" id="ARBA00023315"/>
    </source>
</evidence>
<keyword evidence="2 7" id="KW-0441">Lipid A biosynthesis</keyword>
<evidence type="ECO:0000256" key="4">
    <source>
        <dbReference type="ARBA" id="ARBA00022737"/>
    </source>
</evidence>
<dbReference type="Pfam" id="PF14602">
    <property type="entry name" value="Hexapep_2"/>
    <property type="match status" value="1"/>
</dbReference>
<keyword evidence="4 7" id="KW-0677">Repeat</keyword>